<evidence type="ECO:0000256" key="4">
    <source>
        <dbReference type="ARBA" id="ARBA00022490"/>
    </source>
</evidence>
<accession>A0AAW7XMG2</accession>
<comment type="caution">
    <text evidence="12">The sequence shown here is derived from an EMBL/GenBank/DDBJ whole genome shotgun (WGS) entry which is preliminary data.</text>
</comment>
<keyword evidence="5 9" id="KW-0697">Rotamase</keyword>
<dbReference type="InterPro" id="IPR001179">
    <property type="entry name" value="PPIase_FKBP_dom"/>
</dbReference>
<evidence type="ECO:0000256" key="5">
    <source>
        <dbReference type="ARBA" id="ARBA00023110"/>
    </source>
</evidence>
<keyword evidence="6" id="KW-0143">Chaperone</keyword>
<dbReference type="InterPro" id="IPR046357">
    <property type="entry name" value="PPIase_dom_sf"/>
</dbReference>
<proteinExistence type="inferred from homology"/>
<evidence type="ECO:0000256" key="2">
    <source>
        <dbReference type="ARBA" id="ARBA00004496"/>
    </source>
</evidence>
<dbReference type="PANTHER" id="PTHR47861">
    <property type="entry name" value="FKBP-TYPE PEPTIDYL-PROLYL CIS-TRANS ISOMERASE SLYD"/>
    <property type="match status" value="1"/>
</dbReference>
<reference evidence="12" key="1">
    <citation type="submission" date="2023-07" db="EMBL/GenBank/DDBJ databases">
        <title>Genome content predicts the carbon catabolic preferences of heterotrophic bacteria.</title>
        <authorList>
            <person name="Gralka M."/>
        </authorList>
    </citation>
    <scope>NUCLEOTIDE SEQUENCE</scope>
    <source>
        <strain evidence="12">I2M16</strain>
    </source>
</reference>
<protein>
    <recommendedName>
        <fullName evidence="10">Peptidyl-prolyl cis-trans isomerase</fullName>
        <ecNumber evidence="10">5.2.1.8</ecNumber>
    </recommendedName>
</protein>
<dbReference type="GO" id="GO:0005737">
    <property type="term" value="C:cytoplasm"/>
    <property type="evidence" value="ECO:0007669"/>
    <property type="project" value="UniProtKB-SubCell"/>
</dbReference>
<dbReference type="GO" id="GO:0042026">
    <property type="term" value="P:protein refolding"/>
    <property type="evidence" value="ECO:0007669"/>
    <property type="project" value="UniProtKB-ARBA"/>
</dbReference>
<dbReference type="Gene3D" id="3.10.50.40">
    <property type="match status" value="1"/>
</dbReference>
<comment type="similarity">
    <text evidence="3 10">Belongs to the FKBP-type PPIase family.</text>
</comment>
<evidence type="ECO:0000313" key="12">
    <source>
        <dbReference type="EMBL" id="MDO6454254.1"/>
    </source>
</evidence>
<evidence type="ECO:0000256" key="6">
    <source>
        <dbReference type="ARBA" id="ARBA00023186"/>
    </source>
</evidence>
<dbReference type="EC" id="5.2.1.8" evidence="10"/>
<evidence type="ECO:0000256" key="1">
    <source>
        <dbReference type="ARBA" id="ARBA00000971"/>
    </source>
</evidence>
<feature type="domain" description="PPIase FKBP-type" evidence="11">
    <location>
        <begin position="6"/>
        <end position="69"/>
    </location>
</feature>
<evidence type="ECO:0000256" key="3">
    <source>
        <dbReference type="ARBA" id="ARBA00006577"/>
    </source>
</evidence>
<dbReference type="PROSITE" id="PS50059">
    <property type="entry name" value="FKBP_PPIASE"/>
    <property type="match status" value="1"/>
</dbReference>
<dbReference type="GO" id="GO:0003755">
    <property type="term" value="F:peptidyl-prolyl cis-trans isomerase activity"/>
    <property type="evidence" value="ECO:0007669"/>
    <property type="project" value="UniProtKB-UniRule"/>
</dbReference>
<dbReference type="PANTHER" id="PTHR47861:SF3">
    <property type="entry name" value="FKBP-TYPE PEPTIDYL-PROLYL CIS-TRANS ISOMERASE SLYD"/>
    <property type="match status" value="1"/>
</dbReference>
<name>A0AAW7XMG2_9GAMM</name>
<dbReference type="SUPFAM" id="SSF54534">
    <property type="entry name" value="FKBP-like"/>
    <property type="match status" value="1"/>
</dbReference>
<evidence type="ECO:0000256" key="8">
    <source>
        <dbReference type="ARBA" id="ARBA00037071"/>
    </source>
</evidence>
<evidence type="ECO:0000313" key="13">
    <source>
        <dbReference type="Proteomes" id="UP001169862"/>
    </source>
</evidence>
<comment type="function">
    <text evidence="8">Also involved in hydrogenase metallocenter assembly, probably by participating in the nickel insertion step. This function in hydrogenase biosynthesis requires chaperone activity and the presence of the metal-binding domain, but not PPIase activity.</text>
</comment>
<dbReference type="RefSeq" id="WP_215150995.1">
    <property type="nucleotide sequence ID" value="NZ_JAHHDZ010000002.1"/>
</dbReference>
<dbReference type="AlphaFoldDB" id="A0AAW7XMG2"/>
<comment type="catalytic activity">
    <reaction evidence="1 9 10">
        <text>[protein]-peptidylproline (omega=180) = [protein]-peptidylproline (omega=0)</text>
        <dbReference type="Rhea" id="RHEA:16237"/>
        <dbReference type="Rhea" id="RHEA-COMP:10747"/>
        <dbReference type="Rhea" id="RHEA-COMP:10748"/>
        <dbReference type="ChEBI" id="CHEBI:83833"/>
        <dbReference type="ChEBI" id="CHEBI:83834"/>
        <dbReference type="EC" id="5.2.1.8"/>
    </reaction>
</comment>
<comment type="subcellular location">
    <subcellularLocation>
        <location evidence="2">Cytoplasm</location>
    </subcellularLocation>
</comment>
<evidence type="ECO:0000256" key="7">
    <source>
        <dbReference type="ARBA" id="ARBA00023235"/>
    </source>
</evidence>
<evidence type="ECO:0000256" key="10">
    <source>
        <dbReference type="RuleBase" id="RU003915"/>
    </source>
</evidence>
<dbReference type="EMBL" id="JAUOPG010000007">
    <property type="protein sequence ID" value="MDO6454254.1"/>
    <property type="molecule type" value="Genomic_DNA"/>
</dbReference>
<organism evidence="12 13">
    <name type="scientific">Neptunomonas phycophila</name>
    <dbReference type="NCBI Taxonomy" id="1572645"/>
    <lineage>
        <taxon>Bacteria</taxon>
        <taxon>Pseudomonadati</taxon>
        <taxon>Pseudomonadota</taxon>
        <taxon>Gammaproteobacteria</taxon>
        <taxon>Oceanospirillales</taxon>
        <taxon>Oceanospirillaceae</taxon>
        <taxon>Neptunomonas</taxon>
    </lineage>
</organism>
<dbReference type="Proteomes" id="UP001169862">
    <property type="component" value="Unassembled WGS sequence"/>
</dbReference>
<evidence type="ECO:0000256" key="9">
    <source>
        <dbReference type="PROSITE-ProRule" id="PRU00277"/>
    </source>
</evidence>
<keyword evidence="7 9" id="KW-0413">Isomerase</keyword>
<gene>
    <name evidence="12" type="ORF">Q4490_11840</name>
</gene>
<keyword evidence="4" id="KW-0963">Cytoplasm</keyword>
<sequence length="153" mass="16690">MQVADNSVVFFHYELKNDQNEVVDTTEGEEPIPYIHGKQQIVPGLEEAMLGHKAGDKFDVCVPPEKGYGLHDEDKLFDVDRALFAGMADLAVGSMCEMTNEHGQPEVVTVAEIGDEVVTVDANHPFAGQVLTFAIEITSVREATETELENGIG</sequence>
<dbReference type="Pfam" id="PF00254">
    <property type="entry name" value="FKBP_C"/>
    <property type="match status" value="1"/>
</dbReference>
<evidence type="ECO:0000259" key="11">
    <source>
        <dbReference type="PROSITE" id="PS50059"/>
    </source>
</evidence>